<feature type="transmembrane region" description="Helical" evidence="7">
    <location>
        <begin position="440"/>
        <end position="458"/>
    </location>
</feature>
<gene>
    <name evidence="9" type="ORF">BXY45_113120</name>
</gene>
<keyword evidence="9" id="KW-0808">Transferase</keyword>
<feature type="transmembrane region" description="Helical" evidence="7">
    <location>
        <begin position="387"/>
        <end position="410"/>
    </location>
</feature>
<feature type="transmembrane region" description="Helical" evidence="7">
    <location>
        <begin position="350"/>
        <end position="375"/>
    </location>
</feature>
<feature type="transmembrane region" description="Helical" evidence="7">
    <location>
        <begin position="238"/>
        <end position="261"/>
    </location>
</feature>
<comment type="subcellular location">
    <subcellularLocation>
        <location evidence="1">Cell membrane</location>
        <topology evidence="1">Multi-pass membrane protein</topology>
    </subcellularLocation>
</comment>
<evidence type="ECO:0000256" key="5">
    <source>
        <dbReference type="ARBA" id="ARBA00023136"/>
    </source>
</evidence>
<sequence length="908" mass="96743">MSPARDAASRADVMPPEPTQDDGESPAPARRRLAGRLPAWLSGQRLGQLAILVFLVVAVVVLRNRLGDYPWHRLGDDLAAQGARPVLLALAATAVSYGLMVAYDALALAYVQHRMPLRRYAAASFVATALGNSLGASALVGAALRARAYSAWGLPAFAITRLTAFNLVTLSLGSAVLVAAGLLWAPATVVDSLPLAEPARVLLATLLVGAVVAYLLWCGRGAPLMVRDWRIDRPSRRVALTQLTMSVTEWLVMTAVLYVLLPDGHGLGFPAFAVVFVLATTLGLLSNVPGGLGVVEAILVLALAGSVPAHGLVTALVAYRLVYFLVPLALATVVLAGLEATRRPDRGAGLVRVAGVLLPSALAVVVAVVGVMLLVTGQAPEGDATLGFFGSLGALGPFAVSLAGVGLLVLSRGLYRRLRGAWALTLGMLVVIAATHPTPLGVVSAASAVLLAMTHRAFRRGTGRRALSRPLTIVVAAALLLWWHATLLAPVWGELTLVELVTGVGHWTTSAGTVLTAVLLVGAGLRLQQPLAHGSTASPDDLQRAEPILATSTPGNASLVWTGDKQLHFSRDGGAFLMYRVEGRSWVVMGDPLGDEREFDDLLRSWLELCASRCGRPALYCVREDLADLYRQHGLSTVKLGEEAVVPLVDFSMEGRRRAKLRAEHRASVRAGVEVEVVTGECLREVMPELRAVSDEWLLERGTQEKSFSLGRFEEDYVSRFPVVVARADGRVVAFASLWVGGSGHEVHVDLMRRRTDAPRTVMTHLFVEAMLWSQERGYSSFSLGMAPLSGLDVDGNGTFWHRIGHLVWTHGEHFYGFRGLRQFKERFDPTWEPRYVASAGGLSLPVVMFDVAKLVGGGVRGMVPQLHAAPRPSRRKAPAAAGAVPLPRDLVGADSGPSRNASAGLSA</sequence>
<organism evidence="9 10">
    <name type="scientific">Quadrisphaera granulorum</name>
    <dbReference type="NCBI Taxonomy" id="317664"/>
    <lineage>
        <taxon>Bacteria</taxon>
        <taxon>Bacillati</taxon>
        <taxon>Actinomycetota</taxon>
        <taxon>Actinomycetes</taxon>
        <taxon>Kineosporiales</taxon>
        <taxon>Kineosporiaceae</taxon>
        <taxon>Quadrisphaera</taxon>
    </lineage>
</organism>
<dbReference type="PANTHER" id="PTHR34697">
    <property type="entry name" value="PHOSPHATIDYLGLYCEROL LYSYLTRANSFERASE"/>
    <property type="match status" value="1"/>
</dbReference>
<evidence type="ECO:0000256" key="2">
    <source>
        <dbReference type="ARBA" id="ARBA00022475"/>
    </source>
</evidence>
<feature type="transmembrane region" description="Helical" evidence="7">
    <location>
        <begin position="46"/>
        <end position="66"/>
    </location>
</feature>
<name>A0A316A671_9ACTN</name>
<feature type="compositionally biased region" description="Polar residues" evidence="6">
    <location>
        <begin position="898"/>
        <end position="908"/>
    </location>
</feature>
<accession>A0A316A671</accession>
<keyword evidence="10" id="KW-1185">Reference proteome</keyword>
<feature type="compositionally biased region" description="Low complexity" evidence="6">
    <location>
        <begin position="879"/>
        <end position="889"/>
    </location>
</feature>
<dbReference type="InterPro" id="IPR024320">
    <property type="entry name" value="LPG_synthase_C"/>
</dbReference>
<evidence type="ECO:0000256" key="1">
    <source>
        <dbReference type="ARBA" id="ARBA00004651"/>
    </source>
</evidence>
<feature type="transmembrane region" description="Helical" evidence="7">
    <location>
        <begin position="470"/>
        <end position="492"/>
    </location>
</feature>
<keyword evidence="4 7" id="KW-1133">Transmembrane helix</keyword>
<feature type="transmembrane region" description="Helical" evidence="7">
    <location>
        <begin position="122"/>
        <end position="144"/>
    </location>
</feature>
<protein>
    <submittedName>
        <fullName evidence="9">Phosphatidylglycerol lysyltransferase</fullName>
    </submittedName>
</protein>
<dbReference type="GO" id="GO:0005886">
    <property type="term" value="C:plasma membrane"/>
    <property type="evidence" value="ECO:0007669"/>
    <property type="project" value="UniProtKB-SubCell"/>
</dbReference>
<evidence type="ECO:0000256" key="3">
    <source>
        <dbReference type="ARBA" id="ARBA00022692"/>
    </source>
</evidence>
<dbReference type="SUPFAM" id="SSF55729">
    <property type="entry name" value="Acyl-CoA N-acyltransferases (Nat)"/>
    <property type="match status" value="1"/>
</dbReference>
<evidence type="ECO:0000256" key="4">
    <source>
        <dbReference type="ARBA" id="ARBA00022989"/>
    </source>
</evidence>
<feature type="transmembrane region" description="Helical" evidence="7">
    <location>
        <begin position="164"/>
        <end position="187"/>
    </location>
</feature>
<dbReference type="OrthoDB" id="9801152at2"/>
<proteinExistence type="predicted"/>
<evidence type="ECO:0000259" key="8">
    <source>
        <dbReference type="Pfam" id="PF09924"/>
    </source>
</evidence>
<feature type="transmembrane region" description="Helical" evidence="7">
    <location>
        <begin position="317"/>
        <end position="338"/>
    </location>
</feature>
<feature type="transmembrane region" description="Helical" evidence="7">
    <location>
        <begin position="504"/>
        <end position="525"/>
    </location>
</feature>
<dbReference type="NCBIfam" id="NF033480">
    <property type="entry name" value="bifunc_MprF"/>
    <property type="match status" value="1"/>
</dbReference>
<evidence type="ECO:0000256" key="6">
    <source>
        <dbReference type="SAM" id="MobiDB-lite"/>
    </source>
</evidence>
<feature type="domain" description="Phosphatidylglycerol lysyltransferase C-terminal" evidence="8">
    <location>
        <begin position="557"/>
        <end position="838"/>
    </location>
</feature>
<feature type="transmembrane region" description="Helical" evidence="7">
    <location>
        <begin position="267"/>
        <end position="285"/>
    </location>
</feature>
<dbReference type="GO" id="GO:0055091">
    <property type="term" value="P:phospholipid homeostasis"/>
    <property type="evidence" value="ECO:0007669"/>
    <property type="project" value="TreeGrafter"/>
</dbReference>
<feature type="transmembrane region" description="Helical" evidence="7">
    <location>
        <begin position="199"/>
        <end position="217"/>
    </location>
</feature>
<feature type="region of interest" description="Disordered" evidence="6">
    <location>
        <begin position="868"/>
        <end position="908"/>
    </location>
</feature>
<keyword evidence="3 7" id="KW-0812">Transmembrane</keyword>
<keyword evidence="5 7" id="KW-0472">Membrane</keyword>
<dbReference type="RefSeq" id="WP_109774698.1">
    <property type="nucleotide sequence ID" value="NZ_QGDQ01000013.1"/>
</dbReference>
<reference evidence="9 10" key="1">
    <citation type="submission" date="2018-03" db="EMBL/GenBank/DDBJ databases">
        <title>Genomic Encyclopedia of Archaeal and Bacterial Type Strains, Phase II (KMG-II): from individual species to whole genera.</title>
        <authorList>
            <person name="Goeker M."/>
        </authorList>
    </citation>
    <scope>NUCLEOTIDE SEQUENCE [LARGE SCALE GENOMIC DNA]</scope>
    <source>
        <strain evidence="9 10">DSM 44889</strain>
    </source>
</reference>
<keyword evidence="2" id="KW-1003">Cell membrane</keyword>
<dbReference type="AlphaFoldDB" id="A0A316A671"/>
<dbReference type="Proteomes" id="UP000245469">
    <property type="component" value="Unassembled WGS sequence"/>
</dbReference>
<feature type="region of interest" description="Disordered" evidence="6">
    <location>
        <begin position="1"/>
        <end position="29"/>
    </location>
</feature>
<dbReference type="Pfam" id="PF09924">
    <property type="entry name" value="LPG_synthase_C"/>
    <property type="match status" value="1"/>
</dbReference>
<comment type="caution">
    <text evidence="9">The sequence shown here is derived from an EMBL/GenBank/DDBJ whole genome shotgun (WGS) entry which is preliminary data.</text>
</comment>
<evidence type="ECO:0000313" key="9">
    <source>
        <dbReference type="EMBL" id="PWJ53361.1"/>
    </source>
</evidence>
<dbReference type="GO" id="GO:0016755">
    <property type="term" value="F:aminoacyltransferase activity"/>
    <property type="evidence" value="ECO:0007669"/>
    <property type="project" value="TreeGrafter"/>
</dbReference>
<dbReference type="EMBL" id="QGDQ01000013">
    <property type="protein sequence ID" value="PWJ53361.1"/>
    <property type="molecule type" value="Genomic_DNA"/>
</dbReference>
<dbReference type="InterPro" id="IPR051211">
    <property type="entry name" value="PG_lysyltransferase"/>
</dbReference>
<evidence type="ECO:0000256" key="7">
    <source>
        <dbReference type="SAM" id="Phobius"/>
    </source>
</evidence>
<evidence type="ECO:0000313" key="10">
    <source>
        <dbReference type="Proteomes" id="UP000245469"/>
    </source>
</evidence>
<dbReference type="PANTHER" id="PTHR34697:SF2">
    <property type="entry name" value="PHOSPHATIDYLGLYCEROL LYSYLTRANSFERASE"/>
    <property type="match status" value="1"/>
</dbReference>
<feature type="transmembrane region" description="Helical" evidence="7">
    <location>
        <begin position="86"/>
        <end position="110"/>
    </location>
</feature>
<dbReference type="InterPro" id="IPR016181">
    <property type="entry name" value="Acyl_CoA_acyltransferase"/>
</dbReference>